<comment type="caution">
    <text evidence="4">The sequence shown here is derived from an EMBL/GenBank/DDBJ whole genome shotgun (WGS) entry which is preliminary data.</text>
</comment>
<feature type="chain" id="PRO_5035847168" evidence="3">
    <location>
        <begin position="20"/>
        <end position="302"/>
    </location>
</feature>
<sequence length="302" mass="33164">MSCPAIYLVMFLIEMLKCAHDPCRPGVKDSVQLCQNAGVKVRMVTGDNVQTARAIALECGILTSDADASEPTLIEGKSFRAMTDAERDKISDKISVMGRLSPNDKLLLVQSLRRQGHVVAVTGDGTNDAPALHEADIGPMGIAGTEVAKESSDIIILDDNFASVVKLGCILFYAFTGHHPYGDEKVRGNNIRQSSRVKVITSLLKNCEAACLIANLLERNQGSCSITASDAVQHPLFWDSDRRRNFLRDSTEYIMNLDASAQVIKDLHARVGWNYALVGINSWMRILSVTWWPWAVITITTT</sequence>
<dbReference type="Proteomes" id="UP000694251">
    <property type="component" value="Chromosome 9"/>
</dbReference>
<evidence type="ECO:0000313" key="4">
    <source>
        <dbReference type="EMBL" id="KAG7574062.1"/>
    </source>
</evidence>
<evidence type="ECO:0000256" key="2">
    <source>
        <dbReference type="ARBA" id="ARBA00022842"/>
    </source>
</evidence>
<dbReference type="PANTHER" id="PTHR24093:SF369">
    <property type="entry name" value="CALCIUM-TRANSPORTING ATPASE"/>
    <property type="match status" value="1"/>
</dbReference>
<feature type="signal peptide" evidence="3">
    <location>
        <begin position="1"/>
        <end position="19"/>
    </location>
</feature>
<dbReference type="GO" id="GO:0005886">
    <property type="term" value="C:plasma membrane"/>
    <property type="evidence" value="ECO:0007669"/>
    <property type="project" value="TreeGrafter"/>
</dbReference>
<accession>A0A8T2AIC7</accession>
<keyword evidence="3" id="KW-0732">Signal</keyword>
<reference evidence="4 5" key="1">
    <citation type="submission" date="2020-12" db="EMBL/GenBank/DDBJ databases">
        <title>Concerted genomic and epigenomic changes stabilize Arabidopsis allopolyploids.</title>
        <authorList>
            <person name="Chen Z."/>
        </authorList>
    </citation>
    <scope>NUCLEOTIDE SEQUENCE [LARGE SCALE GENOMIC DNA]</scope>
    <source>
        <strain evidence="4">As9502</strain>
        <tissue evidence="4">Leaf</tissue>
    </source>
</reference>
<dbReference type="PANTHER" id="PTHR24093">
    <property type="entry name" value="CATION TRANSPORTING ATPASE"/>
    <property type="match status" value="1"/>
</dbReference>
<organism evidence="4 5">
    <name type="scientific">Arabidopsis suecica</name>
    <name type="common">Swedish thale-cress</name>
    <name type="synonym">Cardaminopsis suecica</name>
    <dbReference type="NCBI Taxonomy" id="45249"/>
    <lineage>
        <taxon>Eukaryota</taxon>
        <taxon>Viridiplantae</taxon>
        <taxon>Streptophyta</taxon>
        <taxon>Embryophyta</taxon>
        <taxon>Tracheophyta</taxon>
        <taxon>Spermatophyta</taxon>
        <taxon>Magnoliopsida</taxon>
        <taxon>eudicotyledons</taxon>
        <taxon>Gunneridae</taxon>
        <taxon>Pentapetalae</taxon>
        <taxon>rosids</taxon>
        <taxon>malvids</taxon>
        <taxon>Brassicales</taxon>
        <taxon>Brassicaceae</taxon>
        <taxon>Camelineae</taxon>
        <taxon>Arabidopsis</taxon>
    </lineage>
</organism>
<comment type="subcellular location">
    <subcellularLocation>
        <location evidence="1">Endomembrane system</location>
        <topology evidence="1">Multi-pass membrane protein</topology>
    </subcellularLocation>
</comment>
<dbReference type="NCBIfam" id="TIGR01494">
    <property type="entry name" value="ATPase_P-type"/>
    <property type="match status" value="1"/>
</dbReference>
<protein>
    <submittedName>
        <fullName evidence="4">P-type ATPase</fullName>
    </submittedName>
</protein>
<dbReference type="FunFam" id="3.40.50.1000:FF:000011">
    <property type="entry name" value="Calcium-transporting ATPase"/>
    <property type="match status" value="1"/>
</dbReference>
<gene>
    <name evidence="4" type="ORF">ISN44_As09g022840</name>
</gene>
<evidence type="ECO:0000256" key="3">
    <source>
        <dbReference type="SAM" id="SignalP"/>
    </source>
</evidence>
<name>A0A8T2AIC7_ARASU</name>
<dbReference type="GO" id="GO:0005388">
    <property type="term" value="F:P-type calcium transporter activity"/>
    <property type="evidence" value="ECO:0007669"/>
    <property type="project" value="TreeGrafter"/>
</dbReference>
<evidence type="ECO:0000313" key="5">
    <source>
        <dbReference type="Proteomes" id="UP000694251"/>
    </source>
</evidence>
<dbReference type="Pfam" id="PF00702">
    <property type="entry name" value="Hydrolase"/>
    <property type="match status" value="1"/>
</dbReference>
<dbReference type="InterPro" id="IPR001757">
    <property type="entry name" value="P_typ_ATPase"/>
</dbReference>
<keyword evidence="5" id="KW-1185">Reference proteome</keyword>
<dbReference type="AlphaFoldDB" id="A0A8T2AIC7"/>
<dbReference type="OrthoDB" id="3352408at2759"/>
<dbReference type="GO" id="GO:0005524">
    <property type="term" value="F:ATP binding"/>
    <property type="evidence" value="ECO:0007669"/>
    <property type="project" value="InterPro"/>
</dbReference>
<keyword evidence="2" id="KW-0460">Magnesium</keyword>
<dbReference type="GO" id="GO:0012505">
    <property type="term" value="C:endomembrane system"/>
    <property type="evidence" value="ECO:0007669"/>
    <property type="project" value="UniProtKB-SubCell"/>
</dbReference>
<evidence type="ECO:0000256" key="1">
    <source>
        <dbReference type="ARBA" id="ARBA00004127"/>
    </source>
</evidence>
<dbReference type="EMBL" id="JAEFBJ010000009">
    <property type="protein sequence ID" value="KAG7574062.1"/>
    <property type="molecule type" value="Genomic_DNA"/>
</dbReference>
<dbReference type="GO" id="GO:0016887">
    <property type="term" value="F:ATP hydrolysis activity"/>
    <property type="evidence" value="ECO:0007669"/>
    <property type="project" value="InterPro"/>
</dbReference>
<proteinExistence type="predicted"/>